<feature type="transmembrane region" description="Helical" evidence="1">
    <location>
        <begin position="100"/>
        <end position="124"/>
    </location>
</feature>
<keyword evidence="1" id="KW-1133">Transmembrane helix</keyword>
<evidence type="ECO:0000313" key="2">
    <source>
        <dbReference type="EMBL" id="EUR56216.1"/>
    </source>
</evidence>
<dbReference type="AlphaFoldDB" id="W7F5Z3"/>
<proteinExistence type="predicted"/>
<dbReference type="Proteomes" id="UP000030688">
    <property type="component" value="Unassembled WGS sequence"/>
</dbReference>
<accession>W7F5Z3</accession>
<sequence>MVHQLQVFHHIVHDLLYIQNGTICVQRCLYFVCTLIFLHSPFSPSTFAAQLTCTSRHFITMMLYTHFSHQNMNFGSRTMWKNGVLLPTYPTFVVDVSTSLFIVCSALCICVVINFACCVFNHFFYHAPFLCPLIYYKLPLFACNFTLNAHIHALLCRLHDYSCTQVAQKSYDVGLLLTIHNHIITTCTTTSLLLYDYYFITTSTTTTTTTSLLLPYYYMTTTLLLLHYYYLSTTLLLLLQRHHYYLYNTSLYFITTTTTTSVLVLQPHQFFITINLVLHYYYYYDISITTLLFHYYKLSNTSLILTYYY</sequence>
<gene>
    <name evidence="2" type="ORF">PFBG_05997</name>
</gene>
<dbReference type="EMBL" id="KE123674">
    <property type="protein sequence ID" value="EUR56216.1"/>
    <property type="molecule type" value="Genomic_DNA"/>
</dbReference>
<feature type="transmembrane region" description="Helical" evidence="1">
    <location>
        <begin position="280"/>
        <end position="296"/>
    </location>
</feature>
<feature type="transmembrane region" description="Helical" evidence="1">
    <location>
        <begin position="175"/>
        <end position="195"/>
    </location>
</feature>
<evidence type="ECO:0000256" key="1">
    <source>
        <dbReference type="SAM" id="Phobius"/>
    </source>
</evidence>
<protein>
    <submittedName>
        <fullName evidence="2">Uncharacterized protein</fullName>
    </submittedName>
</protein>
<organism evidence="2 3">
    <name type="scientific">Plasmodium falciparum (isolate 7G8)</name>
    <dbReference type="NCBI Taxonomy" id="57266"/>
    <lineage>
        <taxon>Eukaryota</taxon>
        <taxon>Sar</taxon>
        <taxon>Alveolata</taxon>
        <taxon>Apicomplexa</taxon>
        <taxon>Aconoidasida</taxon>
        <taxon>Haemosporida</taxon>
        <taxon>Plasmodiidae</taxon>
        <taxon>Plasmodium</taxon>
        <taxon>Plasmodium (Laverania)</taxon>
    </lineage>
</organism>
<feature type="transmembrane region" description="Helical" evidence="1">
    <location>
        <begin position="251"/>
        <end position="274"/>
    </location>
</feature>
<evidence type="ECO:0000313" key="3">
    <source>
        <dbReference type="Proteomes" id="UP000030688"/>
    </source>
</evidence>
<reference evidence="3" key="1">
    <citation type="submission" date="2007-11" db="EMBL/GenBank/DDBJ databases">
        <authorList>
            <consortium name="The Broad Institute Genome Sequencing Platform"/>
            <person name="Volkman S.K."/>
            <person name="Daily J.P."/>
            <person name="Sarr O."/>
            <person name="Ndiaye D."/>
            <person name="Ndir O."/>
            <person name="Mboup S."/>
            <person name="Lukens A."/>
            <person name="Stange-Thomann N."/>
            <person name="Mauceli E."/>
            <person name="Gnerre S."/>
            <person name="Jaffe D."/>
            <person name="Zainoun J."/>
            <person name="Wiegand R.C."/>
            <person name="Birren B."/>
            <person name="Galagan J."/>
            <person name="Lander E."/>
            <person name="Wirth D.F."/>
        </authorList>
    </citation>
    <scope>NUCLEOTIDE SEQUENCE [LARGE SCALE GENOMIC DNA]</scope>
    <source>
        <strain evidence="3">7G8</strain>
    </source>
</reference>
<feature type="transmembrane region" description="Helical" evidence="1">
    <location>
        <begin position="215"/>
        <end position="239"/>
    </location>
</feature>
<keyword evidence="1" id="KW-0472">Membrane</keyword>
<reference evidence="2 3" key="2">
    <citation type="submission" date="2013-02" db="EMBL/GenBank/DDBJ databases">
        <title>The Genome Sequence of Plasmodium falciparum 7G8.</title>
        <authorList>
            <consortium name="The Broad Institute Genome Sequencing Platform"/>
            <consortium name="The Broad Institute Genome Sequencing Center for Infectious Disease"/>
            <person name="Neafsey D."/>
            <person name="Cheeseman I."/>
            <person name="Volkman S."/>
            <person name="Adams J."/>
            <person name="Walker B."/>
            <person name="Young S.K."/>
            <person name="Zeng Q."/>
            <person name="Gargeya S."/>
            <person name="Fitzgerald M."/>
            <person name="Haas B."/>
            <person name="Abouelleil A."/>
            <person name="Alvarado L."/>
            <person name="Arachchi H.M."/>
            <person name="Berlin A.M."/>
            <person name="Chapman S.B."/>
            <person name="Dewar J."/>
            <person name="Goldberg J."/>
            <person name="Griggs A."/>
            <person name="Gujja S."/>
            <person name="Hansen M."/>
            <person name="Howarth C."/>
            <person name="Imamovic A."/>
            <person name="Larimer J."/>
            <person name="McCowan C."/>
            <person name="Murphy C."/>
            <person name="Neiman D."/>
            <person name="Pearson M."/>
            <person name="Priest M."/>
            <person name="Roberts A."/>
            <person name="Saif S."/>
            <person name="Shea T."/>
            <person name="Sisk P."/>
            <person name="Sykes S."/>
            <person name="Wortman J."/>
            <person name="Nusbaum C."/>
            <person name="Birren B."/>
        </authorList>
    </citation>
    <scope>NUCLEOTIDE SEQUENCE [LARGE SCALE GENOMIC DNA]</scope>
    <source>
        <strain evidence="2 3">7G8</strain>
    </source>
</reference>
<name>W7F5Z3_PLAF8</name>
<keyword evidence="1" id="KW-0812">Transmembrane</keyword>